<dbReference type="AlphaFoldDB" id="A0A956NDD9"/>
<feature type="transmembrane region" description="Helical" evidence="10">
    <location>
        <begin position="71"/>
        <end position="100"/>
    </location>
</feature>
<dbReference type="InterPro" id="IPR023596">
    <property type="entry name" value="Peptidase_PrsW_arch/bac"/>
</dbReference>
<dbReference type="PIRSF" id="PIRSF016933">
    <property type="entry name" value="PrsW"/>
    <property type="match status" value="1"/>
</dbReference>
<evidence type="ECO:0000313" key="11">
    <source>
        <dbReference type="EMBL" id="MCA9756986.1"/>
    </source>
</evidence>
<protein>
    <recommendedName>
        <fullName evidence="3">Protease PrsW</fullName>
    </recommendedName>
</protein>
<comment type="similarity">
    <text evidence="2">Belongs to the protease PrsW family.</text>
</comment>
<comment type="caution">
    <text evidence="11">The sequence shown here is derived from an EMBL/GenBank/DDBJ whole genome shotgun (WGS) entry which is preliminary data.</text>
</comment>
<evidence type="ECO:0000256" key="4">
    <source>
        <dbReference type="ARBA" id="ARBA00022475"/>
    </source>
</evidence>
<accession>A0A956NDD9</accession>
<keyword evidence="5" id="KW-0645">Protease</keyword>
<feature type="transmembrane region" description="Helical" evidence="10">
    <location>
        <begin position="198"/>
        <end position="218"/>
    </location>
</feature>
<keyword evidence="7" id="KW-0378">Hydrolase</keyword>
<keyword evidence="6 10" id="KW-0812">Transmembrane</keyword>
<proteinExistence type="inferred from homology"/>
<feature type="transmembrane region" description="Helical" evidence="10">
    <location>
        <begin position="143"/>
        <end position="163"/>
    </location>
</feature>
<feature type="transmembrane region" description="Helical" evidence="10">
    <location>
        <begin position="175"/>
        <end position="192"/>
    </location>
</feature>
<feature type="transmembrane region" description="Helical" evidence="10">
    <location>
        <begin position="38"/>
        <end position="59"/>
    </location>
</feature>
<keyword evidence="4" id="KW-1003">Cell membrane</keyword>
<evidence type="ECO:0000256" key="10">
    <source>
        <dbReference type="SAM" id="Phobius"/>
    </source>
</evidence>
<dbReference type="EMBL" id="JAGQHS010000076">
    <property type="protein sequence ID" value="MCA9756986.1"/>
    <property type="molecule type" value="Genomic_DNA"/>
</dbReference>
<keyword evidence="9 10" id="KW-0472">Membrane</keyword>
<reference evidence="11" key="2">
    <citation type="journal article" date="2021" name="Microbiome">
        <title>Successional dynamics and alternative stable states in a saline activated sludge microbial community over 9 years.</title>
        <authorList>
            <person name="Wang Y."/>
            <person name="Ye J."/>
            <person name="Ju F."/>
            <person name="Liu L."/>
            <person name="Boyd J.A."/>
            <person name="Deng Y."/>
            <person name="Parks D.H."/>
            <person name="Jiang X."/>
            <person name="Yin X."/>
            <person name="Woodcroft B.J."/>
            <person name="Tyson G.W."/>
            <person name="Hugenholtz P."/>
            <person name="Polz M.F."/>
            <person name="Zhang T."/>
        </authorList>
    </citation>
    <scope>NUCLEOTIDE SEQUENCE</scope>
    <source>
        <strain evidence="11">HKST-UBA02</strain>
    </source>
</reference>
<gene>
    <name evidence="11" type="ORF">KDA27_14370</name>
</gene>
<keyword evidence="8 10" id="KW-1133">Transmembrane helix</keyword>
<feature type="transmembrane region" description="Helical" evidence="10">
    <location>
        <begin position="112"/>
        <end position="131"/>
    </location>
</feature>
<dbReference type="Proteomes" id="UP000739538">
    <property type="component" value="Unassembled WGS sequence"/>
</dbReference>
<evidence type="ECO:0000313" key="12">
    <source>
        <dbReference type="Proteomes" id="UP000739538"/>
    </source>
</evidence>
<dbReference type="GO" id="GO:0008237">
    <property type="term" value="F:metallopeptidase activity"/>
    <property type="evidence" value="ECO:0007669"/>
    <property type="project" value="UniProtKB-KW"/>
</dbReference>
<feature type="transmembrane region" description="Helical" evidence="10">
    <location>
        <begin position="6"/>
        <end position="26"/>
    </location>
</feature>
<comment type="subcellular location">
    <subcellularLocation>
        <location evidence="1">Cell membrane</location>
        <topology evidence="1">Multi-pass membrane protein</topology>
    </subcellularLocation>
</comment>
<evidence type="ECO:0000256" key="2">
    <source>
        <dbReference type="ARBA" id="ARBA00009165"/>
    </source>
</evidence>
<evidence type="ECO:0000256" key="3">
    <source>
        <dbReference type="ARBA" id="ARBA00018997"/>
    </source>
</evidence>
<reference evidence="11" key="1">
    <citation type="submission" date="2020-04" db="EMBL/GenBank/DDBJ databases">
        <authorList>
            <person name="Zhang T."/>
        </authorList>
    </citation>
    <scope>NUCLEOTIDE SEQUENCE</scope>
    <source>
        <strain evidence="11">HKST-UBA02</strain>
    </source>
</reference>
<dbReference type="PANTHER" id="PTHR36844:SF1">
    <property type="entry name" value="PROTEASE PRSW"/>
    <property type="match status" value="1"/>
</dbReference>
<evidence type="ECO:0000256" key="6">
    <source>
        <dbReference type="ARBA" id="ARBA00022692"/>
    </source>
</evidence>
<dbReference type="PANTHER" id="PTHR36844">
    <property type="entry name" value="PROTEASE PRSW"/>
    <property type="match status" value="1"/>
</dbReference>
<evidence type="ECO:0000256" key="7">
    <source>
        <dbReference type="ARBA" id="ARBA00022801"/>
    </source>
</evidence>
<keyword evidence="11" id="KW-0482">Metalloprotease</keyword>
<evidence type="ECO:0000256" key="5">
    <source>
        <dbReference type="ARBA" id="ARBA00022670"/>
    </source>
</evidence>
<dbReference type="GO" id="GO:0006508">
    <property type="term" value="P:proteolysis"/>
    <property type="evidence" value="ECO:0007669"/>
    <property type="project" value="UniProtKB-KW"/>
</dbReference>
<evidence type="ECO:0000256" key="8">
    <source>
        <dbReference type="ARBA" id="ARBA00022989"/>
    </source>
</evidence>
<evidence type="ECO:0000256" key="1">
    <source>
        <dbReference type="ARBA" id="ARBA00004651"/>
    </source>
</evidence>
<name>A0A956NDD9_UNCEI</name>
<dbReference type="GO" id="GO:0005886">
    <property type="term" value="C:plasma membrane"/>
    <property type="evidence" value="ECO:0007669"/>
    <property type="project" value="UniProtKB-SubCell"/>
</dbReference>
<evidence type="ECO:0000256" key="9">
    <source>
        <dbReference type="ARBA" id="ARBA00023136"/>
    </source>
</evidence>
<dbReference type="InterPro" id="IPR026898">
    <property type="entry name" value="PrsW"/>
</dbReference>
<dbReference type="Pfam" id="PF13367">
    <property type="entry name" value="PrsW-protease"/>
    <property type="match status" value="1"/>
</dbReference>
<organism evidence="11 12">
    <name type="scientific">Eiseniibacteriota bacterium</name>
    <dbReference type="NCBI Taxonomy" id="2212470"/>
    <lineage>
        <taxon>Bacteria</taxon>
        <taxon>Candidatus Eiseniibacteriota</taxon>
    </lineage>
</organism>
<sequence length="254" mass="27116">MDPTMYATGLGLAVAGAVVWLLYFDSKDRAAPEPRHRLLSAVFLGILSAGLASLVFEAIEAIGYPEPGGGPVVGTAVLCFGFVGPIEELCKALPFVLFVLRFPEFDEPVDGIIYASAIAIGFAAAETALYVPHSSLPDQVARAFASPLTHAVFASVWGYGFAHARFSAETPRRRAWWRVLSLALAATAHGLYDFAIFAFDASLAASGVTLSLWLAMLYKVRTLTRTADLPESAVDPADVLPRSGTDGRSHLRNS</sequence>